<dbReference type="Proteomes" id="UP000001542">
    <property type="component" value="Unassembled WGS sequence"/>
</dbReference>
<feature type="domain" description="Glycosyltransferase 61 catalytic" evidence="5">
    <location>
        <begin position="169"/>
        <end position="343"/>
    </location>
</feature>
<dbReference type="AlphaFoldDB" id="A2FA43"/>
<keyword evidence="7" id="KW-1185">Reference proteome</keyword>
<evidence type="ECO:0000313" key="6">
    <source>
        <dbReference type="EMBL" id="EAX98251.1"/>
    </source>
</evidence>
<evidence type="ECO:0000256" key="2">
    <source>
        <dbReference type="ARBA" id="ARBA00022679"/>
    </source>
</evidence>
<dbReference type="InterPro" id="IPR049625">
    <property type="entry name" value="Glyco_transf_61_cat"/>
</dbReference>
<sequence>MNDSPPKAVIVYCIYCIVFILIWLLPYLTECIGITVADHLLVLPSNQKFFGSFPKKHVVGSKHLFSKCPLNPDDLLIDFTKIPNFASHNSPPRDIITNEQTVRYSSITNATFHHLRNLYVGSNLLTSNGTHIFRIGNDGSSSYWYRDQPGIVIANYTHVCAIGNVFSFYGHFFVDVVAPLMFIPEEYRNKSIIIINKLKPYKIEILTHLGFERKRLVNLQRNNWIYAENIYTLTPHPIFRYPGITYKNIGETLKKAYGVDKYKLCLYVVSNRAPSEIRKIKDFYYLVTCIRKQFPNYRWDIIPDKFKSFKEVALVYAQIKLIFTITGSNLVRILFMNPGSVVVSAQLNFNDYNMQAMALSNGVKYIAYFDPRYDHTHHGYLELDHKDVMRVIKIGLYAAVNGTIPKNSTEYPYVKM</sequence>
<dbReference type="PANTHER" id="PTHR48437">
    <property type="entry name" value="INITIATOR BINDING DOMAIN-CONTAINING PROTEIN"/>
    <property type="match status" value="1"/>
</dbReference>
<keyword evidence="4" id="KW-1133">Transmembrane helix</keyword>
<evidence type="ECO:0000259" key="5">
    <source>
        <dbReference type="Pfam" id="PF04577"/>
    </source>
</evidence>
<feature type="transmembrane region" description="Helical" evidence="4">
    <location>
        <begin position="9"/>
        <end position="28"/>
    </location>
</feature>
<evidence type="ECO:0000256" key="1">
    <source>
        <dbReference type="ARBA" id="ARBA00022676"/>
    </source>
</evidence>
<dbReference type="VEuPathDB" id="TrichDB:TVAGG3_0082910"/>
<dbReference type="RefSeq" id="XP_001311181.1">
    <property type="nucleotide sequence ID" value="XM_001311180.1"/>
</dbReference>
<dbReference type="PANTHER" id="PTHR48437:SF1">
    <property type="entry name" value="INITIATOR BINDING DOMAIN-CONTAINING PROTEIN"/>
    <property type="match status" value="1"/>
</dbReference>
<keyword evidence="1" id="KW-0328">Glycosyltransferase</keyword>
<keyword evidence="4" id="KW-0812">Transmembrane</keyword>
<accession>A2FA43</accession>
<dbReference type="GO" id="GO:0016757">
    <property type="term" value="F:glycosyltransferase activity"/>
    <property type="evidence" value="ECO:0000318"/>
    <property type="project" value="GO_Central"/>
</dbReference>
<dbReference type="InParanoid" id="A2FA43"/>
<keyword evidence="3" id="KW-0325">Glycoprotein</keyword>
<proteinExistence type="predicted"/>
<evidence type="ECO:0000313" key="7">
    <source>
        <dbReference type="Proteomes" id="UP000001542"/>
    </source>
</evidence>
<gene>
    <name evidence="6" type="ORF">TVAG_010280</name>
</gene>
<keyword evidence="4" id="KW-0472">Membrane</keyword>
<protein>
    <recommendedName>
        <fullName evidence="5">Glycosyltransferase 61 catalytic domain-containing protein</fullName>
    </recommendedName>
</protein>
<dbReference type="KEGG" id="tva:4756046"/>
<evidence type="ECO:0000256" key="3">
    <source>
        <dbReference type="ARBA" id="ARBA00023180"/>
    </source>
</evidence>
<keyword evidence="2" id="KW-0808">Transferase</keyword>
<evidence type="ECO:0000256" key="4">
    <source>
        <dbReference type="SAM" id="Phobius"/>
    </source>
</evidence>
<reference evidence="6" key="2">
    <citation type="journal article" date="2007" name="Science">
        <title>Draft genome sequence of the sexually transmitted pathogen Trichomonas vaginalis.</title>
        <authorList>
            <person name="Carlton J.M."/>
            <person name="Hirt R.P."/>
            <person name="Silva J.C."/>
            <person name="Delcher A.L."/>
            <person name="Schatz M."/>
            <person name="Zhao Q."/>
            <person name="Wortman J.R."/>
            <person name="Bidwell S.L."/>
            <person name="Alsmark U.C.M."/>
            <person name="Besteiro S."/>
            <person name="Sicheritz-Ponten T."/>
            <person name="Noel C.J."/>
            <person name="Dacks J.B."/>
            <person name="Foster P.G."/>
            <person name="Simillion C."/>
            <person name="Van de Peer Y."/>
            <person name="Miranda-Saavedra D."/>
            <person name="Barton G.J."/>
            <person name="Westrop G.D."/>
            <person name="Mueller S."/>
            <person name="Dessi D."/>
            <person name="Fiori P.L."/>
            <person name="Ren Q."/>
            <person name="Paulsen I."/>
            <person name="Zhang H."/>
            <person name="Bastida-Corcuera F.D."/>
            <person name="Simoes-Barbosa A."/>
            <person name="Brown M.T."/>
            <person name="Hayes R.D."/>
            <person name="Mukherjee M."/>
            <person name="Okumura C.Y."/>
            <person name="Schneider R."/>
            <person name="Smith A.J."/>
            <person name="Vanacova S."/>
            <person name="Villalvazo M."/>
            <person name="Haas B.J."/>
            <person name="Pertea M."/>
            <person name="Feldblyum T.V."/>
            <person name="Utterback T.R."/>
            <person name="Shu C.L."/>
            <person name="Osoegawa K."/>
            <person name="de Jong P.J."/>
            <person name="Hrdy I."/>
            <person name="Horvathova L."/>
            <person name="Zubacova Z."/>
            <person name="Dolezal P."/>
            <person name="Malik S.B."/>
            <person name="Logsdon J.M. Jr."/>
            <person name="Henze K."/>
            <person name="Gupta A."/>
            <person name="Wang C.C."/>
            <person name="Dunne R.L."/>
            <person name="Upcroft J.A."/>
            <person name="Upcroft P."/>
            <person name="White O."/>
            <person name="Salzberg S.L."/>
            <person name="Tang P."/>
            <person name="Chiu C.-H."/>
            <person name="Lee Y.-S."/>
            <person name="Embley T.M."/>
            <person name="Coombs G.H."/>
            <person name="Mottram J.C."/>
            <person name="Tachezy J."/>
            <person name="Fraser-Liggett C.M."/>
            <person name="Johnson P.J."/>
        </authorList>
    </citation>
    <scope>NUCLEOTIDE SEQUENCE [LARGE SCALE GENOMIC DNA]</scope>
    <source>
        <strain evidence="6">G3</strain>
    </source>
</reference>
<dbReference type="EMBL" id="DS113683">
    <property type="protein sequence ID" value="EAX98251.1"/>
    <property type="molecule type" value="Genomic_DNA"/>
</dbReference>
<organism evidence="6 7">
    <name type="scientific">Trichomonas vaginalis (strain ATCC PRA-98 / G3)</name>
    <dbReference type="NCBI Taxonomy" id="412133"/>
    <lineage>
        <taxon>Eukaryota</taxon>
        <taxon>Metamonada</taxon>
        <taxon>Parabasalia</taxon>
        <taxon>Trichomonadida</taxon>
        <taxon>Trichomonadidae</taxon>
        <taxon>Trichomonas</taxon>
    </lineage>
</organism>
<reference evidence="6" key="1">
    <citation type="submission" date="2006-10" db="EMBL/GenBank/DDBJ databases">
        <authorList>
            <person name="Amadeo P."/>
            <person name="Zhao Q."/>
            <person name="Wortman J."/>
            <person name="Fraser-Liggett C."/>
            <person name="Carlton J."/>
        </authorList>
    </citation>
    <scope>NUCLEOTIDE SEQUENCE</scope>
    <source>
        <strain evidence="6">G3</strain>
    </source>
</reference>
<dbReference type="InterPro" id="IPR007657">
    <property type="entry name" value="Glycosyltransferase_61"/>
</dbReference>
<name>A2FA43_TRIV3</name>
<dbReference type="VEuPathDB" id="TrichDB:TVAG_010280"/>
<dbReference type="Pfam" id="PF04577">
    <property type="entry name" value="Glyco_transf_61"/>
    <property type="match status" value="1"/>
</dbReference>